<dbReference type="OrthoDB" id="408631at2759"/>
<dbReference type="GO" id="GO:0051082">
    <property type="term" value="F:unfolded protein binding"/>
    <property type="evidence" value="ECO:0007669"/>
    <property type="project" value="TreeGrafter"/>
</dbReference>
<sequence>MSNIEPAHDLLDKVILRQLDLLEQKIKCELNIESNVNNGSIHLAKSRYIMGQSSVSTTKLPTESSPDFSASIMCKTIEEDGMTKLKLYQNKENTIVPLHWFGVLVPQNLHMAQKIFQTTLSYVVECSNIQLQLKENMKNINALRKYLNIISKS</sequence>
<dbReference type="Proteomes" id="UP000504629">
    <property type="component" value="Unplaced"/>
</dbReference>
<evidence type="ECO:0000313" key="2">
    <source>
        <dbReference type="Proteomes" id="UP000504629"/>
    </source>
</evidence>
<keyword evidence="2" id="KW-1185">Reference proteome</keyword>
<gene>
    <name evidence="3" type="primary">LOC114243635</name>
</gene>
<proteinExistence type="predicted"/>
<name>A0A6J2JN99_BOMMA</name>
<accession>A0A6J2JN99</accession>
<organism evidence="2 3">
    <name type="scientific">Bombyx mandarina</name>
    <name type="common">Wild silk moth</name>
    <name type="synonym">Wild silkworm</name>
    <dbReference type="NCBI Taxonomy" id="7092"/>
    <lineage>
        <taxon>Eukaryota</taxon>
        <taxon>Metazoa</taxon>
        <taxon>Ecdysozoa</taxon>
        <taxon>Arthropoda</taxon>
        <taxon>Hexapoda</taxon>
        <taxon>Insecta</taxon>
        <taxon>Pterygota</taxon>
        <taxon>Neoptera</taxon>
        <taxon>Endopterygota</taxon>
        <taxon>Lepidoptera</taxon>
        <taxon>Glossata</taxon>
        <taxon>Ditrysia</taxon>
        <taxon>Bombycoidea</taxon>
        <taxon>Bombycidae</taxon>
        <taxon>Bombycinae</taxon>
        <taxon>Bombyx</taxon>
    </lineage>
</organism>
<dbReference type="GeneID" id="114243635"/>
<dbReference type="Gene3D" id="1.10.287.3240">
    <property type="match status" value="1"/>
</dbReference>
<dbReference type="AlphaFoldDB" id="A0A6J2JN99"/>
<evidence type="ECO:0000256" key="1">
    <source>
        <dbReference type="ARBA" id="ARBA00093634"/>
    </source>
</evidence>
<evidence type="ECO:0000313" key="3">
    <source>
        <dbReference type="RefSeq" id="XP_028030995.1"/>
    </source>
</evidence>
<dbReference type="RefSeq" id="XP_028030995.1">
    <property type="nucleotide sequence ID" value="XM_028175194.1"/>
</dbReference>
<dbReference type="PANTHER" id="PTHR31996:SF2">
    <property type="entry name" value="COILED-COIL DOMAIN-CONTAINING PROTEIN 115"/>
    <property type="match status" value="1"/>
</dbReference>
<reference evidence="3" key="1">
    <citation type="submission" date="2025-08" db="UniProtKB">
        <authorList>
            <consortium name="RefSeq"/>
        </authorList>
    </citation>
    <scope>IDENTIFICATION</scope>
    <source>
        <tissue evidence="3">Silk gland</tissue>
    </source>
</reference>
<dbReference type="KEGG" id="bman:114243635"/>
<dbReference type="PANTHER" id="PTHR31996">
    <property type="entry name" value="COILED-COIL DOMAIN-CONTAINING PROTEIN 115"/>
    <property type="match status" value="1"/>
</dbReference>
<dbReference type="GO" id="GO:0070072">
    <property type="term" value="P:vacuolar proton-transporting V-type ATPase complex assembly"/>
    <property type="evidence" value="ECO:0007669"/>
    <property type="project" value="InterPro"/>
</dbReference>
<protein>
    <recommendedName>
        <fullName evidence="1">Vacuolar ATPase assembly protein VMA22</fullName>
    </recommendedName>
</protein>
<dbReference type="InterPro" id="IPR040357">
    <property type="entry name" value="Vma22/CCDC115"/>
</dbReference>